<dbReference type="InterPro" id="IPR016024">
    <property type="entry name" value="ARM-type_fold"/>
</dbReference>
<feature type="compositionally biased region" description="Basic and acidic residues" evidence="3">
    <location>
        <begin position="165"/>
        <end position="176"/>
    </location>
</feature>
<protein>
    <submittedName>
        <fullName evidence="4">Uncharacterized protein</fullName>
    </submittedName>
</protein>
<dbReference type="PROSITE" id="PS51232">
    <property type="entry name" value="GBD_FH3"/>
    <property type="match status" value="1"/>
</dbReference>
<dbReference type="PANTHER" id="PTHR45857">
    <property type="entry name" value="FORMIN-LIKE PROTEIN"/>
    <property type="match status" value="1"/>
</dbReference>
<name>A0A8C3NIP3_GEOPR</name>
<reference evidence="4" key="2">
    <citation type="submission" date="2025-08" db="UniProtKB">
        <authorList>
            <consortium name="Ensembl"/>
        </authorList>
    </citation>
    <scope>IDENTIFICATION</scope>
</reference>
<dbReference type="Pfam" id="PF02181">
    <property type="entry name" value="FH2"/>
    <property type="match status" value="1"/>
</dbReference>
<evidence type="ECO:0000313" key="4">
    <source>
        <dbReference type="Ensembl" id="ENSCPVP00000018593.2"/>
    </source>
</evidence>
<dbReference type="Pfam" id="PF06367">
    <property type="entry name" value="Drf_FH3"/>
    <property type="match status" value="1"/>
</dbReference>
<reference evidence="4" key="3">
    <citation type="submission" date="2025-09" db="UniProtKB">
        <authorList>
            <consortium name="Ensembl"/>
        </authorList>
    </citation>
    <scope>IDENTIFICATION</scope>
</reference>
<dbReference type="SUPFAM" id="SSF48371">
    <property type="entry name" value="ARM repeat"/>
    <property type="match status" value="1"/>
</dbReference>
<accession>A0A8C3NIP3</accession>
<dbReference type="Pfam" id="PF06371">
    <property type="entry name" value="Drf_GBD"/>
    <property type="match status" value="2"/>
</dbReference>
<feature type="compositionally biased region" description="Polar residues" evidence="3">
    <location>
        <begin position="177"/>
        <end position="188"/>
    </location>
</feature>
<dbReference type="InterPro" id="IPR042201">
    <property type="entry name" value="FH2_Formin_sf"/>
</dbReference>
<dbReference type="GO" id="GO:0008360">
    <property type="term" value="P:regulation of cell shape"/>
    <property type="evidence" value="ECO:0007669"/>
    <property type="project" value="TreeGrafter"/>
</dbReference>
<keyword evidence="5" id="KW-1185">Reference proteome</keyword>
<dbReference type="SMART" id="SM00498">
    <property type="entry name" value="FH2"/>
    <property type="match status" value="1"/>
</dbReference>
<feature type="coiled-coil region" evidence="2">
    <location>
        <begin position="373"/>
        <end position="425"/>
    </location>
</feature>
<dbReference type="GO" id="GO:0005829">
    <property type="term" value="C:cytosol"/>
    <property type="evidence" value="ECO:0007669"/>
    <property type="project" value="TreeGrafter"/>
</dbReference>
<sequence>MLLSFFQLDPILPPLSPLFHQCPCCLTSVPIFWSLHNSMNLPPDKMKLLSQYDNEKKWELICDQERFQVKNPPSAYIQKLKSYLDTGGVSRKGRCQWLSLSRRVQESTQVLRELEISLRTNYIGWVQEFLNEENKGLDVLLEYLAFAQCSVAYDMESSENSPGSDKGKERSLEDLNRSTSSSPTLNPSHSRKTLRNSRLVSQKDDVHVCIMCLRAIMNYQSGFSLVMNHPACVNEITLSLNNKSARTKALVLELLAAVCLVRGGHDIILAAFDNFKEVCGEKNRFEKLMEYFRNEDTNIDFMVACMQFINIVVHSVENMNFRVFLQYEFTHLGLDQYLETLRLTESDKLQVQIQAYLDNVFDVGAMLEDSETKTAVLEHMEELQEHVSQLTEKLQDAENDSMAKIAELEKQLSQARRELEALREQLSPPRPPSPPCPQPQECYRLALERRLAELEEKGLVQILRGPDGDVAIEIVPVVIETPATPVVSGDTTPTCMLRLWLRSHLPAPPPPPLPGADPVPPHPPHPPARGHPHPPGPLPGAPVPPPPPPLPGGPEGPVPPPPPPPPLGGEPPAGPVKVKKPIQTKFRMPVFNWVALKPSQIDGTVFTELNDEKVLQELDMSDFEEQFKTKAQGPALDISALKAKATQKAPSKVTLMESNRAKNLAITLRKGGRSVQDICTAIETYDQQALSLDFLELLLRFLPTEYERSLIGKFEREQQPPEELSDEDQFMMRFSKIPRLAERMNVMIFLGSFGDTAQLLMPQLNAIIAASMSLKSSSKLRHILEIVLAFGNYMNSSKRGAAYGFRLQSLDALLEMKSTDRKQTLLHYLVRVIMEKYPELTGFHTELHFLDKAGTVSLDGVLQDVRSLQQGMELTRREFMRQDDSPVLKDFLKVNSEVMEKLQADSKTAKEAYESAVEYFGENPKTSPPTTFFPMFMRFIKAYKKAEQDIELWKKSPVPSQLPVQKARRQQMDMIAELKKRQMVKEPLIYEGKDGAIEDIISALKTVPFTARTGKRSSRLFCDVSFNEESPL</sequence>
<dbReference type="Proteomes" id="UP000694382">
    <property type="component" value="Chromosome 27"/>
</dbReference>
<evidence type="ECO:0000256" key="2">
    <source>
        <dbReference type="SAM" id="Coils"/>
    </source>
</evidence>
<dbReference type="GO" id="GO:0016477">
    <property type="term" value="P:cell migration"/>
    <property type="evidence" value="ECO:0007669"/>
    <property type="project" value="TreeGrafter"/>
</dbReference>
<dbReference type="PANTHER" id="PTHR45857:SF2">
    <property type="entry name" value="FORMIN-LIKE PROTEIN 1"/>
    <property type="match status" value="1"/>
</dbReference>
<organism evidence="4 5">
    <name type="scientific">Geospiza parvula</name>
    <name type="common">Small tree-finch</name>
    <name type="synonym">Camarhynchus parvulus</name>
    <dbReference type="NCBI Taxonomy" id="87175"/>
    <lineage>
        <taxon>Eukaryota</taxon>
        <taxon>Metazoa</taxon>
        <taxon>Chordata</taxon>
        <taxon>Craniata</taxon>
        <taxon>Vertebrata</taxon>
        <taxon>Euteleostomi</taxon>
        <taxon>Archelosauria</taxon>
        <taxon>Archosauria</taxon>
        <taxon>Dinosauria</taxon>
        <taxon>Saurischia</taxon>
        <taxon>Theropoda</taxon>
        <taxon>Coelurosauria</taxon>
        <taxon>Aves</taxon>
        <taxon>Neognathae</taxon>
        <taxon>Neoaves</taxon>
        <taxon>Telluraves</taxon>
        <taxon>Australaves</taxon>
        <taxon>Passeriformes</taxon>
        <taxon>Thraupidae</taxon>
        <taxon>Camarhynchus</taxon>
    </lineage>
</organism>
<feature type="region of interest" description="Disordered" evidence="3">
    <location>
        <begin position="156"/>
        <end position="196"/>
    </location>
</feature>
<accession>A0A8U8BVA5</accession>
<dbReference type="Ensembl" id="ENSCPVT00000019426.2">
    <property type="protein sequence ID" value="ENSCPVP00000018593.2"/>
    <property type="gene ID" value="ENSCPVG00000013057.2"/>
</dbReference>
<proteinExistence type="inferred from homology"/>
<dbReference type="FunFam" id="1.20.58.2220:FF:000001">
    <property type="entry name" value="Formin-like 1, isoform CRA_c"/>
    <property type="match status" value="1"/>
</dbReference>
<feature type="region of interest" description="Disordered" evidence="3">
    <location>
        <begin position="508"/>
        <end position="577"/>
    </location>
</feature>
<dbReference type="GO" id="GO:0031267">
    <property type="term" value="F:small GTPase binding"/>
    <property type="evidence" value="ECO:0007669"/>
    <property type="project" value="InterPro"/>
</dbReference>
<dbReference type="InterPro" id="IPR010472">
    <property type="entry name" value="FH3_dom"/>
</dbReference>
<dbReference type="Gene3D" id="1.25.10.10">
    <property type="entry name" value="Leucine-rich Repeat Variant"/>
    <property type="match status" value="1"/>
</dbReference>
<dbReference type="SMART" id="SM01139">
    <property type="entry name" value="Drf_FH3"/>
    <property type="match status" value="1"/>
</dbReference>
<keyword evidence="2" id="KW-0175">Coiled coil</keyword>
<dbReference type="SMART" id="SM01140">
    <property type="entry name" value="Drf_GBD"/>
    <property type="match status" value="1"/>
</dbReference>
<dbReference type="InterPro" id="IPR043592">
    <property type="entry name" value="FMNL_animal"/>
</dbReference>
<dbReference type="PROSITE" id="PS51444">
    <property type="entry name" value="FH2"/>
    <property type="match status" value="1"/>
</dbReference>
<dbReference type="InterPro" id="IPR014768">
    <property type="entry name" value="GBD/FH3_dom"/>
</dbReference>
<dbReference type="InterPro" id="IPR015425">
    <property type="entry name" value="FH2_Formin"/>
</dbReference>
<evidence type="ECO:0000256" key="3">
    <source>
        <dbReference type="SAM" id="MobiDB-lite"/>
    </source>
</evidence>
<dbReference type="AlphaFoldDB" id="A0A8C3NIP3"/>
<evidence type="ECO:0000313" key="5">
    <source>
        <dbReference type="Proteomes" id="UP000694382"/>
    </source>
</evidence>
<dbReference type="InterPro" id="IPR011989">
    <property type="entry name" value="ARM-like"/>
</dbReference>
<feature type="compositionally biased region" description="Pro residues" evidence="3">
    <location>
        <begin position="508"/>
        <end position="574"/>
    </location>
</feature>
<reference evidence="4" key="1">
    <citation type="submission" date="2020-02" db="EMBL/GenBank/DDBJ databases">
        <authorList>
            <person name="Enbody D E."/>
            <person name="Pettersson E M."/>
        </authorList>
    </citation>
    <scope>NUCLEOTIDE SEQUENCE [LARGE SCALE GENOMIC DNA]</scope>
</reference>
<dbReference type="SUPFAM" id="SSF101447">
    <property type="entry name" value="Formin homology 2 domain (FH2 domain)"/>
    <property type="match status" value="1"/>
</dbReference>
<evidence type="ECO:0000256" key="1">
    <source>
        <dbReference type="ARBA" id="ARBA00023449"/>
    </source>
</evidence>
<dbReference type="InterPro" id="IPR010473">
    <property type="entry name" value="GTPase-bd"/>
</dbReference>
<comment type="similarity">
    <text evidence="1">Belongs to the formin homology family.</text>
</comment>
<dbReference type="InterPro" id="IPR014767">
    <property type="entry name" value="DAD_dom"/>
</dbReference>
<dbReference type="GO" id="GO:0051015">
    <property type="term" value="F:actin filament binding"/>
    <property type="evidence" value="ECO:0007669"/>
    <property type="project" value="TreeGrafter"/>
</dbReference>
<dbReference type="GO" id="GO:0030866">
    <property type="term" value="P:cortical actin cytoskeleton organization"/>
    <property type="evidence" value="ECO:0007669"/>
    <property type="project" value="TreeGrafter"/>
</dbReference>
<dbReference type="PROSITE" id="PS51231">
    <property type="entry name" value="DAD"/>
    <property type="match status" value="1"/>
</dbReference>
<dbReference type="Gene3D" id="1.20.58.2220">
    <property type="entry name" value="Formin, FH2 domain"/>
    <property type="match status" value="1"/>
</dbReference>